<reference evidence="3 4" key="1">
    <citation type="journal article" date="2015" name="Genome Announc.">
        <title>Expanding the biotechnology potential of lactobacilli through comparative genomics of 213 strains and associated genera.</title>
        <authorList>
            <person name="Sun Z."/>
            <person name="Harris H.M."/>
            <person name="McCann A."/>
            <person name="Guo C."/>
            <person name="Argimon S."/>
            <person name="Zhang W."/>
            <person name="Yang X."/>
            <person name="Jeffery I.B."/>
            <person name="Cooney J.C."/>
            <person name="Kagawa T.F."/>
            <person name="Liu W."/>
            <person name="Song Y."/>
            <person name="Salvetti E."/>
            <person name="Wrobel A."/>
            <person name="Rasinkangas P."/>
            <person name="Parkhill J."/>
            <person name="Rea M.C."/>
            <person name="O'Sullivan O."/>
            <person name="Ritari J."/>
            <person name="Douillard F.P."/>
            <person name="Paul Ross R."/>
            <person name="Yang R."/>
            <person name="Briner A.E."/>
            <person name="Felis G.E."/>
            <person name="de Vos W.M."/>
            <person name="Barrangou R."/>
            <person name="Klaenhammer T.R."/>
            <person name="Caufield P.W."/>
            <person name="Cui Y."/>
            <person name="Zhang H."/>
            <person name="O'Toole P.W."/>
        </authorList>
    </citation>
    <scope>NUCLEOTIDE SEQUENCE [LARGE SCALE GENOMIC DNA]</scope>
    <source>
        <strain evidence="3 4">DSM 23026</strain>
    </source>
</reference>
<feature type="chain" id="PRO_5006421101" description="YtxH domain-containing protein" evidence="2">
    <location>
        <begin position="20"/>
        <end position="115"/>
    </location>
</feature>
<keyword evidence="2" id="KW-0732">Signal</keyword>
<protein>
    <recommendedName>
        <fullName evidence="5">YtxH domain-containing protein</fullName>
    </recommendedName>
</protein>
<evidence type="ECO:0000256" key="2">
    <source>
        <dbReference type="SAM" id="SignalP"/>
    </source>
</evidence>
<dbReference type="AlphaFoldDB" id="A0A0R2NHI9"/>
<dbReference type="OrthoDB" id="2248581at2"/>
<comment type="caution">
    <text evidence="3">The sequence shown here is derived from an EMBL/GenBank/DDBJ whole genome shotgun (WGS) entry which is preliminary data.</text>
</comment>
<keyword evidence="4" id="KW-1185">Reference proteome</keyword>
<dbReference type="Proteomes" id="UP000051249">
    <property type="component" value="Unassembled WGS sequence"/>
</dbReference>
<organism evidence="3 4">
    <name type="scientific">Pediococcus argentinicus</name>
    <dbReference type="NCBI Taxonomy" id="480391"/>
    <lineage>
        <taxon>Bacteria</taxon>
        <taxon>Bacillati</taxon>
        <taxon>Bacillota</taxon>
        <taxon>Bacilli</taxon>
        <taxon>Lactobacillales</taxon>
        <taxon>Lactobacillaceae</taxon>
        <taxon>Pediococcus</taxon>
    </lineage>
</organism>
<dbReference type="RefSeq" id="WP_057799148.1">
    <property type="nucleotide sequence ID" value="NZ_BJZZ01000012.1"/>
</dbReference>
<sequence length="115" mass="12714">MSKASFLFGVVIGGAAAVAATLKLTNVSPEELRDAAIDKFDEIKEDHDFNTDEWRDRASSSVSDLKQRGIDLANRANSKFNVDDDLGDQEDDITIDKSSDNYQAPTEVFMPKNDK</sequence>
<gene>
    <name evidence="3" type="ORF">IV88_GL000293</name>
</gene>
<evidence type="ECO:0000313" key="3">
    <source>
        <dbReference type="EMBL" id="KRO25257.1"/>
    </source>
</evidence>
<feature type="compositionally biased region" description="Acidic residues" evidence="1">
    <location>
        <begin position="83"/>
        <end position="93"/>
    </location>
</feature>
<evidence type="ECO:0008006" key="5">
    <source>
        <dbReference type="Google" id="ProtNLM"/>
    </source>
</evidence>
<dbReference type="PATRIC" id="fig|480391.4.peg.297"/>
<feature type="signal peptide" evidence="2">
    <location>
        <begin position="1"/>
        <end position="19"/>
    </location>
</feature>
<evidence type="ECO:0000313" key="4">
    <source>
        <dbReference type="Proteomes" id="UP000051249"/>
    </source>
</evidence>
<accession>A0A0R2NHI9</accession>
<feature type="region of interest" description="Disordered" evidence="1">
    <location>
        <begin position="80"/>
        <end position="115"/>
    </location>
</feature>
<evidence type="ECO:0000256" key="1">
    <source>
        <dbReference type="SAM" id="MobiDB-lite"/>
    </source>
</evidence>
<dbReference type="EMBL" id="JQCQ01000013">
    <property type="protein sequence ID" value="KRO25257.1"/>
    <property type="molecule type" value="Genomic_DNA"/>
</dbReference>
<proteinExistence type="predicted"/>
<name>A0A0R2NHI9_9LACO</name>